<name>A0A6J5M3E5_9CAUD</name>
<sequence length="83" mass="9196">MIKRGKEEFSGYNKPKKTPSHPTKSHAVLAKVGEDVKLIRFGQQGVKGSPEGSARNESFKARHAKNIAKGKMSAAFWADKVKW</sequence>
<feature type="region of interest" description="Disordered" evidence="1">
    <location>
        <begin position="1"/>
        <end position="25"/>
    </location>
</feature>
<organism evidence="2">
    <name type="scientific">uncultured Caudovirales phage</name>
    <dbReference type="NCBI Taxonomy" id="2100421"/>
    <lineage>
        <taxon>Viruses</taxon>
        <taxon>Duplodnaviria</taxon>
        <taxon>Heunggongvirae</taxon>
        <taxon>Uroviricota</taxon>
        <taxon>Caudoviricetes</taxon>
        <taxon>Peduoviridae</taxon>
        <taxon>Maltschvirus</taxon>
        <taxon>Maltschvirus maltsch</taxon>
    </lineage>
</organism>
<dbReference type="EMBL" id="LR796382">
    <property type="protein sequence ID" value="CAB4140083.1"/>
    <property type="molecule type" value="Genomic_DNA"/>
</dbReference>
<evidence type="ECO:0000313" key="3">
    <source>
        <dbReference type="EMBL" id="CAB4157562.1"/>
    </source>
</evidence>
<accession>A0A6J5M3E5</accession>
<gene>
    <name evidence="2" type="ORF">UFOVP409_5</name>
    <name evidence="3" type="ORF">UFOVP684_30</name>
</gene>
<protein>
    <submittedName>
        <fullName evidence="2">Uncharacterized protein</fullName>
    </submittedName>
</protein>
<proteinExistence type="predicted"/>
<evidence type="ECO:0000256" key="1">
    <source>
        <dbReference type="SAM" id="MobiDB-lite"/>
    </source>
</evidence>
<dbReference type="EMBL" id="LR796652">
    <property type="protein sequence ID" value="CAB4157562.1"/>
    <property type="molecule type" value="Genomic_DNA"/>
</dbReference>
<evidence type="ECO:0000313" key="2">
    <source>
        <dbReference type="EMBL" id="CAB4140083.1"/>
    </source>
</evidence>
<reference evidence="2" key="1">
    <citation type="submission" date="2020-04" db="EMBL/GenBank/DDBJ databases">
        <authorList>
            <person name="Chiriac C."/>
            <person name="Salcher M."/>
            <person name="Ghai R."/>
            <person name="Kavagutti S V."/>
        </authorList>
    </citation>
    <scope>NUCLEOTIDE SEQUENCE</scope>
</reference>